<name>A0A239KDQ5_9BACT</name>
<accession>A0A239KDQ5</accession>
<dbReference type="Pfam" id="PF12833">
    <property type="entry name" value="HTH_18"/>
    <property type="match status" value="1"/>
</dbReference>
<dbReference type="InterPro" id="IPR018060">
    <property type="entry name" value="HTH_AraC"/>
</dbReference>
<dbReference type="Gene3D" id="2.60.120.10">
    <property type="entry name" value="Jelly Rolls"/>
    <property type="match status" value="1"/>
</dbReference>
<dbReference type="GO" id="GO:0003700">
    <property type="term" value="F:DNA-binding transcription factor activity"/>
    <property type="evidence" value="ECO:0007669"/>
    <property type="project" value="InterPro"/>
</dbReference>
<organism evidence="5 6">
    <name type="scientific">Pontibacter ummariensis</name>
    <dbReference type="NCBI Taxonomy" id="1610492"/>
    <lineage>
        <taxon>Bacteria</taxon>
        <taxon>Pseudomonadati</taxon>
        <taxon>Bacteroidota</taxon>
        <taxon>Cytophagia</taxon>
        <taxon>Cytophagales</taxon>
        <taxon>Hymenobacteraceae</taxon>
        <taxon>Pontibacter</taxon>
    </lineage>
</organism>
<keyword evidence="3" id="KW-0804">Transcription</keyword>
<evidence type="ECO:0000256" key="1">
    <source>
        <dbReference type="ARBA" id="ARBA00023015"/>
    </source>
</evidence>
<dbReference type="InterPro" id="IPR013096">
    <property type="entry name" value="Cupin_2"/>
</dbReference>
<dbReference type="SUPFAM" id="SSF46689">
    <property type="entry name" value="Homeodomain-like"/>
    <property type="match status" value="2"/>
</dbReference>
<evidence type="ECO:0000313" key="6">
    <source>
        <dbReference type="Proteomes" id="UP000198432"/>
    </source>
</evidence>
<dbReference type="OrthoDB" id="792101at2"/>
<feature type="domain" description="HTH araC/xylS-type" evidence="4">
    <location>
        <begin position="187"/>
        <end position="285"/>
    </location>
</feature>
<dbReference type="AlphaFoldDB" id="A0A239KDQ5"/>
<sequence length="292" mass="33305">MKLALQKSPIPASQAFVVKYLKEAHFDANWHFHPEYQLFVVLRGSGTRFIGDQVKPFREGDMVFIGPNLPHLWRSDAEYFEGRADYWTEGIVVYFQEDFLGNAFLQKEEMHRVKHLFQMACRGVDVVGSTAEKVKSLLRQLLKLDGFDKVLQFLQILHVLAQANCCQPIASLGYTNTLKASDTERMNKVHAYVMKNFKSSISLEEAATIANMAPASFSRYFKTHANKTFSGFVCEIRIGHACKLLVETNLTVSQACYECGFQTLSNFNRQFKAFTGRTPKAYKKEFAEPLLI</sequence>
<dbReference type="GO" id="GO:0043565">
    <property type="term" value="F:sequence-specific DNA binding"/>
    <property type="evidence" value="ECO:0007669"/>
    <property type="project" value="InterPro"/>
</dbReference>
<dbReference type="PROSITE" id="PS01124">
    <property type="entry name" value="HTH_ARAC_FAMILY_2"/>
    <property type="match status" value="1"/>
</dbReference>
<evidence type="ECO:0000256" key="3">
    <source>
        <dbReference type="ARBA" id="ARBA00023163"/>
    </source>
</evidence>
<dbReference type="CDD" id="cd06976">
    <property type="entry name" value="cupin_MtlR-like_N"/>
    <property type="match status" value="1"/>
</dbReference>
<protein>
    <submittedName>
        <fullName evidence="5">Transcriptional regulator, AraC family</fullName>
    </submittedName>
</protein>
<keyword evidence="2" id="KW-0238">DNA-binding</keyword>
<evidence type="ECO:0000259" key="4">
    <source>
        <dbReference type="PROSITE" id="PS01124"/>
    </source>
</evidence>
<evidence type="ECO:0000256" key="2">
    <source>
        <dbReference type="ARBA" id="ARBA00023125"/>
    </source>
</evidence>
<dbReference type="SUPFAM" id="SSF51182">
    <property type="entry name" value="RmlC-like cupins"/>
    <property type="match status" value="1"/>
</dbReference>
<dbReference type="SMART" id="SM00342">
    <property type="entry name" value="HTH_ARAC"/>
    <property type="match status" value="1"/>
</dbReference>
<dbReference type="Gene3D" id="1.10.10.60">
    <property type="entry name" value="Homeodomain-like"/>
    <property type="match status" value="2"/>
</dbReference>
<dbReference type="InterPro" id="IPR014710">
    <property type="entry name" value="RmlC-like_jellyroll"/>
</dbReference>
<evidence type="ECO:0000313" key="5">
    <source>
        <dbReference type="EMBL" id="SNT16496.1"/>
    </source>
</evidence>
<dbReference type="Proteomes" id="UP000198432">
    <property type="component" value="Unassembled WGS sequence"/>
</dbReference>
<dbReference type="PROSITE" id="PS00041">
    <property type="entry name" value="HTH_ARAC_FAMILY_1"/>
    <property type="match status" value="1"/>
</dbReference>
<keyword evidence="6" id="KW-1185">Reference proteome</keyword>
<dbReference type="RefSeq" id="WP_089321308.1">
    <property type="nucleotide sequence ID" value="NZ_FZOQ01000028.1"/>
</dbReference>
<dbReference type="EMBL" id="FZOQ01000028">
    <property type="protein sequence ID" value="SNT16496.1"/>
    <property type="molecule type" value="Genomic_DNA"/>
</dbReference>
<dbReference type="InterPro" id="IPR011051">
    <property type="entry name" value="RmlC_Cupin_sf"/>
</dbReference>
<dbReference type="PANTHER" id="PTHR43280:SF2">
    <property type="entry name" value="HTH-TYPE TRANSCRIPTIONAL REGULATOR EXSA"/>
    <property type="match status" value="1"/>
</dbReference>
<dbReference type="InterPro" id="IPR018062">
    <property type="entry name" value="HTH_AraC-typ_CS"/>
</dbReference>
<gene>
    <name evidence="5" type="ORF">SAMN06296052_12814</name>
</gene>
<reference evidence="6" key="1">
    <citation type="submission" date="2017-06" db="EMBL/GenBank/DDBJ databases">
        <authorList>
            <person name="Varghese N."/>
            <person name="Submissions S."/>
        </authorList>
    </citation>
    <scope>NUCLEOTIDE SEQUENCE [LARGE SCALE GENOMIC DNA]</scope>
    <source>
        <strain evidence="6">NKM1</strain>
    </source>
</reference>
<dbReference type="PANTHER" id="PTHR43280">
    <property type="entry name" value="ARAC-FAMILY TRANSCRIPTIONAL REGULATOR"/>
    <property type="match status" value="1"/>
</dbReference>
<dbReference type="Pfam" id="PF07883">
    <property type="entry name" value="Cupin_2"/>
    <property type="match status" value="1"/>
</dbReference>
<dbReference type="InterPro" id="IPR009057">
    <property type="entry name" value="Homeodomain-like_sf"/>
</dbReference>
<proteinExistence type="predicted"/>
<keyword evidence="1" id="KW-0805">Transcription regulation</keyword>